<keyword evidence="4" id="KW-1185">Reference proteome</keyword>
<feature type="transmembrane region" description="Helical" evidence="3">
    <location>
        <begin position="75"/>
        <end position="98"/>
    </location>
</feature>
<dbReference type="PANTHER" id="PTHR24093:SF369">
    <property type="entry name" value="CALCIUM-TRANSPORTING ATPASE"/>
    <property type="match status" value="1"/>
</dbReference>
<accession>A0ABM1R304</accession>
<dbReference type="Gene3D" id="1.20.1110.10">
    <property type="entry name" value="Calcium-transporting ATPase, transmembrane domain"/>
    <property type="match status" value="1"/>
</dbReference>
<feature type="transmembrane region" description="Helical" evidence="3">
    <location>
        <begin position="21"/>
        <end position="42"/>
    </location>
</feature>
<dbReference type="RefSeq" id="XP_019093392.1">
    <property type="nucleotide sequence ID" value="XM_019237847.1"/>
</dbReference>
<dbReference type="PANTHER" id="PTHR24093">
    <property type="entry name" value="CATION TRANSPORTING ATPASE"/>
    <property type="match status" value="1"/>
</dbReference>
<keyword evidence="3" id="KW-1133">Transmembrane helix</keyword>
<protein>
    <submittedName>
        <fullName evidence="5">Uncharacterized protein LOC109129552</fullName>
    </submittedName>
</protein>
<keyword evidence="2" id="KW-0460">Magnesium</keyword>
<feature type="transmembrane region" description="Helical" evidence="3">
    <location>
        <begin position="225"/>
        <end position="247"/>
    </location>
</feature>
<dbReference type="GeneID" id="109129552"/>
<dbReference type="Proteomes" id="UP000694864">
    <property type="component" value="Chromosome 16"/>
</dbReference>
<sequence length="268" mass="29719">MVKKLPFSLSLTCLNQVRLTGIATFIGSIDLAFAATVLVILLTRYGSLLVEVFNFVKGKTKTGHVVDDVIKVVTVAVKIVVVAVPEGLPLAVTLTLAYSVRKMMADKALVRSYLLVRQWVLPPLFAAINWKTNVESGYVELLRNSKGSLLSLSSSDAQGGLFRSSSSRGTGTALLNLIFSFIIICLGRFPCICASGVLLIKSTTWSFHHWLIQSTRSQMRDDHKFLLNGFVSIFFVLFMMVMSTNIVSEFMQKAAWIFCNLLIHPFWS</sequence>
<proteinExistence type="predicted"/>
<reference evidence="4" key="1">
    <citation type="journal article" date="2014" name="Nat. Commun.">
        <title>The emerging biofuel crop Camelina sativa retains a highly undifferentiated hexaploid genome structure.</title>
        <authorList>
            <person name="Kagale S."/>
            <person name="Koh C."/>
            <person name="Nixon J."/>
            <person name="Bollina V."/>
            <person name="Clarke W.E."/>
            <person name="Tuteja R."/>
            <person name="Spillane C."/>
            <person name="Robinson S.J."/>
            <person name="Links M.G."/>
            <person name="Clarke C."/>
            <person name="Higgins E.E."/>
            <person name="Huebert T."/>
            <person name="Sharpe A.G."/>
            <person name="Parkin I.A."/>
        </authorList>
    </citation>
    <scope>NUCLEOTIDE SEQUENCE [LARGE SCALE GENOMIC DNA]</scope>
    <source>
        <strain evidence="4">cv. DH55</strain>
    </source>
</reference>
<organism evidence="4 5">
    <name type="scientific">Camelina sativa</name>
    <name type="common">False flax</name>
    <name type="synonym">Myagrum sativum</name>
    <dbReference type="NCBI Taxonomy" id="90675"/>
    <lineage>
        <taxon>Eukaryota</taxon>
        <taxon>Viridiplantae</taxon>
        <taxon>Streptophyta</taxon>
        <taxon>Embryophyta</taxon>
        <taxon>Tracheophyta</taxon>
        <taxon>Spermatophyta</taxon>
        <taxon>Magnoliopsida</taxon>
        <taxon>eudicotyledons</taxon>
        <taxon>Gunneridae</taxon>
        <taxon>Pentapetalae</taxon>
        <taxon>rosids</taxon>
        <taxon>malvids</taxon>
        <taxon>Brassicales</taxon>
        <taxon>Brassicaceae</taxon>
        <taxon>Camelineae</taxon>
        <taxon>Camelina</taxon>
    </lineage>
</organism>
<keyword evidence="3" id="KW-0812">Transmembrane</keyword>
<feature type="transmembrane region" description="Helical" evidence="3">
    <location>
        <begin position="173"/>
        <end position="200"/>
    </location>
</feature>
<evidence type="ECO:0000256" key="3">
    <source>
        <dbReference type="SAM" id="Phobius"/>
    </source>
</evidence>
<evidence type="ECO:0000256" key="1">
    <source>
        <dbReference type="ARBA" id="ARBA00004127"/>
    </source>
</evidence>
<keyword evidence="3" id="KW-0472">Membrane</keyword>
<dbReference type="SUPFAM" id="SSF81665">
    <property type="entry name" value="Calcium ATPase, transmembrane domain M"/>
    <property type="match status" value="1"/>
</dbReference>
<evidence type="ECO:0000256" key="2">
    <source>
        <dbReference type="ARBA" id="ARBA00022842"/>
    </source>
</evidence>
<gene>
    <name evidence="5" type="primary">LOC109129552</name>
</gene>
<evidence type="ECO:0000313" key="5">
    <source>
        <dbReference type="RefSeq" id="XP_019093392.1"/>
    </source>
</evidence>
<evidence type="ECO:0000313" key="4">
    <source>
        <dbReference type="Proteomes" id="UP000694864"/>
    </source>
</evidence>
<name>A0ABM1R304_CAMSA</name>
<comment type="subcellular location">
    <subcellularLocation>
        <location evidence="1">Endomembrane system</location>
        <topology evidence="1">Multi-pass membrane protein</topology>
    </subcellularLocation>
</comment>
<reference evidence="5" key="2">
    <citation type="submission" date="2025-08" db="UniProtKB">
        <authorList>
            <consortium name="RefSeq"/>
        </authorList>
    </citation>
    <scope>IDENTIFICATION</scope>
    <source>
        <tissue evidence="5">Leaf</tissue>
    </source>
</reference>
<dbReference type="InterPro" id="IPR023298">
    <property type="entry name" value="ATPase_P-typ_TM_dom_sf"/>
</dbReference>